<dbReference type="EMBL" id="CH981524">
    <property type="protein sequence ID" value="EDK42457.1"/>
    <property type="molecule type" value="Genomic_DNA"/>
</dbReference>
<gene>
    <name evidence="6" type="ORF">LELG_00635</name>
</gene>
<dbReference type="STRING" id="379508.A5DTE9"/>
<dbReference type="Proteomes" id="UP000001996">
    <property type="component" value="Unassembled WGS sequence"/>
</dbReference>
<dbReference type="GO" id="GO:0005737">
    <property type="term" value="C:cytoplasm"/>
    <property type="evidence" value="ECO:0007669"/>
    <property type="project" value="TreeGrafter"/>
</dbReference>
<dbReference type="OrthoDB" id="8693905at2759"/>
<dbReference type="eggNOG" id="KOG0198">
    <property type="taxonomic scope" value="Eukaryota"/>
</dbReference>
<dbReference type="HOGENOM" id="CLU_001872_2_1_1"/>
<proteinExistence type="predicted"/>
<dbReference type="EC" id="2.7.11.1" evidence="1"/>
<keyword evidence="7" id="KW-1185">Reference proteome</keyword>
<dbReference type="FunFam" id="1.10.510.10:FF:000571">
    <property type="entry name" value="Maternal embryonic leucine zipper kinase"/>
    <property type="match status" value="1"/>
</dbReference>
<dbReference type="InterPro" id="IPR008271">
    <property type="entry name" value="Ser/Thr_kinase_AS"/>
</dbReference>
<dbReference type="GO" id="GO:0004674">
    <property type="term" value="F:protein serine/threonine kinase activity"/>
    <property type="evidence" value="ECO:0007669"/>
    <property type="project" value="UniProtKB-EC"/>
</dbReference>
<dbReference type="SMART" id="SM00220">
    <property type="entry name" value="S_TKc"/>
    <property type="match status" value="1"/>
</dbReference>
<dbReference type="Gene3D" id="1.10.510.10">
    <property type="entry name" value="Transferase(Phosphotransferase) domain 1"/>
    <property type="match status" value="1"/>
</dbReference>
<dbReference type="InterPro" id="IPR017441">
    <property type="entry name" value="Protein_kinase_ATP_BS"/>
</dbReference>
<dbReference type="AlphaFoldDB" id="A5DTE9"/>
<dbReference type="KEGG" id="lel:PVL30_000616"/>
<dbReference type="CDD" id="cd06627">
    <property type="entry name" value="STKc_Cdc7_like"/>
    <property type="match status" value="1"/>
</dbReference>
<dbReference type="PROSITE" id="PS00108">
    <property type="entry name" value="PROTEIN_KINASE_ST"/>
    <property type="match status" value="1"/>
</dbReference>
<evidence type="ECO:0000259" key="5">
    <source>
        <dbReference type="PROSITE" id="PS50011"/>
    </source>
</evidence>
<reference evidence="6 7" key="1">
    <citation type="journal article" date="2009" name="Nature">
        <title>Evolution of pathogenicity and sexual reproduction in eight Candida genomes.</title>
        <authorList>
            <person name="Butler G."/>
            <person name="Rasmussen M.D."/>
            <person name="Lin M.F."/>
            <person name="Santos M.A."/>
            <person name="Sakthikumar S."/>
            <person name="Munro C.A."/>
            <person name="Rheinbay E."/>
            <person name="Grabherr M."/>
            <person name="Forche A."/>
            <person name="Reedy J.L."/>
            <person name="Agrafioti I."/>
            <person name="Arnaud M.B."/>
            <person name="Bates S."/>
            <person name="Brown A.J."/>
            <person name="Brunke S."/>
            <person name="Costanzo M.C."/>
            <person name="Fitzpatrick D.A."/>
            <person name="de Groot P.W."/>
            <person name="Harris D."/>
            <person name="Hoyer L.L."/>
            <person name="Hube B."/>
            <person name="Klis F.M."/>
            <person name="Kodira C."/>
            <person name="Lennard N."/>
            <person name="Logue M.E."/>
            <person name="Martin R."/>
            <person name="Neiman A.M."/>
            <person name="Nikolaou E."/>
            <person name="Quail M.A."/>
            <person name="Quinn J."/>
            <person name="Santos M.C."/>
            <person name="Schmitzberger F.F."/>
            <person name="Sherlock G."/>
            <person name="Shah P."/>
            <person name="Silverstein K.A."/>
            <person name="Skrzypek M.S."/>
            <person name="Soll D."/>
            <person name="Staggs R."/>
            <person name="Stansfield I."/>
            <person name="Stumpf M.P."/>
            <person name="Sudbery P.E."/>
            <person name="Srikantha T."/>
            <person name="Zeng Q."/>
            <person name="Berman J."/>
            <person name="Berriman M."/>
            <person name="Heitman J."/>
            <person name="Gow N.A."/>
            <person name="Lorenz M.C."/>
            <person name="Birren B.W."/>
            <person name="Kellis M."/>
            <person name="Cuomo C.A."/>
        </authorList>
    </citation>
    <scope>NUCLEOTIDE SEQUENCE [LARGE SCALE GENOMIC DNA]</scope>
    <source>
        <strain evidence="7">ATCC 11503 / BCRC 21390 / CBS 2605 / JCM 1781 / NBRC 1676 / NRRL YB-4239</strain>
    </source>
</reference>
<dbReference type="InterPro" id="IPR016024">
    <property type="entry name" value="ARM-type_fold"/>
</dbReference>
<evidence type="ECO:0000256" key="3">
    <source>
        <dbReference type="ARBA" id="ARBA00022840"/>
    </source>
</evidence>
<dbReference type="Pfam" id="PF00069">
    <property type="entry name" value="Pkinase"/>
    <property type="match status" value="1"/>
</dbReference>
<dbReference type="SUPFAM" id="SSF56112">
    <property type="entry name" value="Protein kinase-like (PK-like)"/>
    <property type="match status" value="1"/>
</dbReference>
<accession>A5DTE9</accession>
<evidence type="ECO:0000256" key="1">
    <source>
        <dbReference type="ARBA" id="ARBA00012513"/>
    </source>
</evidence>
<keyword evidence="2 4" id="KW-0547">Nucleotide-binding</keyword>
<evidence type="ECO:0000256" key="2">
    <source>
        <dbReference type="ARBA" id="ARBA00022741"/>
    </source>
</evidence>
<dbReference type="InterPro" id="IPR000719">
    <property type="entry name" value="Prot_kinase_dom"/>
</dbReference>
<evidence type="ECO:0000256" key="4">
    <source>
        <dbReference type="PROSITE-ProRule" id="PRU10141"/>
    </source>
</evidence>
<dbReference type="InterPro" id="IPR050629">
    <property type="entry name" value="STE20/SPS1-PAK"/>
</dbReference>
<dbReference type="PANTHER" id="PTHR48012:SF26">
    <property type="entry name" value="SERINE_THREONINE-PROTEIN KINASE DDB_G0283821-RELATED"/>
    <property type="match status" value="1"/>
</dbReference>
<dbReference type="PROSITE" id="PS50011">
    <property type="entry name" value="PROTEIN_KINASE_DOM"/>
    <property type="match status" value="1"/>
</dbReference>
<sequence>MQTPVHHFSPLNDIGDFVVPVLRDQAGSKSNYDKKSALIEKFRENHDESNSLSELDWNEVKELSFSRFASMKPDAGQASPILSKNQNSLLQQTQPAISRIQNIPSSLLHSKPHNKQTQRLHLRLSENNLTIEHPDPLDDASFSLSPGPKKVLSKVSGFDPIQPPSLDRDAPKPLLLITPNSKKRITSVGVSLTPAQFNLNDTNLHNDREMLHNYEVGPLIGNGAFASVYRARNKLTGEVVAIKQIRLEQGQDVSAAMGEIDLLKILKHPNIVKYHGFAKNSTTFNLVLEFCEGGSLRQLYKRKGKGFSEAKVKYYVKGILHGLAYLHSQGVVHRDVKASNVLLTSSNDVKLADFGVAARENSQHHTVVGTPNWMAPETILGGDGLCTSSDIWSLGATIIELLTTNPPYHDLNPMAALHAIGTDEYPPLPKGISQALRDFLLECFQKQPNLRISAKLLLNHQWLLQDNNASTEKKLSLNNLKHQESKVPYLINLSSFDNKQGNAKQSVNQVAIIEAQAGDGKIKPQIHRTNLSKNDLLSKFQESENVDDILLNDLDMNTKVVKDFAVANFGDESKDKDPFLDIDVHDFDSNELEIQVKMEYLVTKLGRKLERIGGGGEQESGPSKAPFKYTSRSTLWSTSASTLASTAAALVKITGRMLHLIKKYPFLHDAFVRDHGVLNLLELLQLTQELSDQQQLWYHALSILNFIFESNIGQLENFCFLGGIPAVSHFRSSNFDVRVRLQVARFINCLIDSKQALSMFVSCGGLRLVSKFVEEDYDNIPLFQLTAVDSIYAVLMTDVSRSKSDLCRILSKHDVLFWFLVLLNRLTQKENRKQQISESSNNARTIQKIIDVVRCFSQSEVKVRTHIASADMFKLVIRIYQNISFQQQLALLKFLKSMSCIPEILEELYKADILEFLAGLLEQYGPLRPKYKDVMNLIAPVLYDCLYLNNDRMSEFLDMGTLPYLKSLAQMNLPFRQFILPIMCELVHCDSSVRANMKRHDILGLYHNLILDPYWQSNALESILHWSKVNPHYVRINGTTSVNCLTAGFIIPKVASVEAVLDVYLQLLSSNTNLVRSMLLPTVLKNILQKLELYVQSPVVQLLLLKILKCIVSFNSRDLKNRYNDFSILYVTIKEAMDNLALRRSSILIDEVAKEICFLVSTQSH</sequence>
<dbReference type="VEuPathDB" id="FungiDB:LELG_00635"/>
<dbReference type="GO" id="GO:0005524">
    <property type="term" value="F:ATP binding"/>
    <property type="evidence" value="ECO:0007669"/>
    <property type="project" value="UniProtKB-UniRule"/>
</dbReference>
<dbReference type="OMA" id="HDLNPMA"/>
<protein>
    <recommendedName>
        <fullName evidence="1">non-specific serine/threonine protein kinase</fullName>
        <ecNumber evidence="1">2.7.11.1</ecNumber>
    </recommendedName>
</protein>
<dbReference type="InterPro" id="IPR011009">
    <property type="entry name" value="Kinase-like_dom_sf"/>
</dbReference>
<name>A5DTE9_LODEL</name>
<dbReference type="GeneID" id="5235437"/>
<feature type="binding site" evidence="4">
    <location>
        <position position="243"/>
    </location>
    <ligand>
        <name>ATP</name>
        <dbReference type="ChEBI" id="CHEBI:30616"/>
    </ligand>
</feature>
<dbReference type="InParanoid" id="A5DTE9"/>
<dbReference type="GO" id="GO:0030447">
    <property type="term" value="P:filamentous growth"/>
    <property type="evidence" value="ECO:0007669"/>
    <property type="project" value="UniProtKB-ARBA"/>
</dbReference>
<keyword evidence="3 4" id="KW-0067">ATP-binding</keyword>
<evidence type="ECO:0000313" key="6">
    <source>
        <dbReference type="EMBL" id="EDK42457.1"/>
    </source>
</evidence>
<dbReference type="SUPFAM" id="SSF48371">
    <property type="entry name" value="ARM repeat"/>
    <property type="match status" value="1"/>
</dbReference>
<evidence type="ECO:0000313" key="7">
    <source>
        <dbReference type="Proteomes" id="UP000001996"/>
    </source>
</evidence>
<dbReference type="PANTHER" id="PTHR48012">
    <property type="entry name" value="STERILE20-LIKE KINASE, ISOFORM B-RELATED"/>
    <property type="match status" value="1"/>
</dbReference>
<organism evidence="6 7">
    <name type="scientific">Lodderomyces elongisporus (strain ATCC 11503 / CBS 2605 / JCM 1781 / NBRC 1676 / NRRL YB-4239)</name>
    <name type="common">Yeast</name>
    <name type="synonym">Saccharomyces elongisporus</name>
    <dbReference type="NCBI Taxonomy" id="379508"/>
    <lineage>
        <taxon>Eukaryota</taxon>
        <taxon>Fungi</taxon>
        <taxon>Dikarya</taxon>
        <taxon>Ascomycota</taxon>
        <taxon>Saccharomycotina</taxon>
        <taxon>Pichiomycetes</taxon>
        <taxon>Debaryomycetaceae</taxon>
        <taxon>Candida/Lodderomyces clade</taxon>
        <taxon>Lodderomyces</taxon>
    </lineage>
</organism>
<dbReference type="InterPro" id="IPR011989">
    <property type="entry name" value="ARM-like"/>
</dbReference>
<dbReference type="PROSITE" id="PS00107">
    <property type="entry name" value="PROTEIN_KINASE_ATP"/>
    <property type="match status" value="1"/>
</dbReference>
<dbReference type="Gene3D" id="1.25.10.10">
    <property type="entry name" value="Leucine-rich Repeat Variant"/>
    <property type="match status" value="1"/>
</dbReference>
<feature type="domain" description="Protein kinase" evidence="5">
    <location>
        <begin position="214"/>
        <end position="463"/>
    </location>
</feature>